<proteinExistence type="predicted"/>
<dbReference type="Pfam" id="PF13828">
    <property type="entry name" value="DUF4190"/>
    <property type="match status" value="1"/>
</dbReference>
<evidence type="ECO:0000256" key="2">
    <source>
        <dbReference type="SAM" id="Phobius"/>
    </source>
</evidence>
<evidence type="ECO:0000259" key="3">
    <source>
        <dbReference type="Pfam" id="PF13828"/>
    </source>
</evidence>
<dbReference type="RefSeq" id="WP_265417881.1">
    <property type="nucleotide sequence ID" value="NZ_CP093443.1"/>
</dbReference>
<feature type="domain" description="DUF4190" evidence="3">
    <location>
        <begin position="63"/>
        <end position="124"/>
    </location>
</feature>
<name>A0ABY5SL59_9MICO</name>
<dbReference type="EMBL" id="CP093443">
    <property type="protein sequence ID" value="UVI35212.1"/>
    <property type="molecule type" value="Genomic_DNA"/>
</dbReference>
<feature type="transmembrane region" description="Helical" evidence="2">
    <location>
        <begin position="109"/>
        <end position="142"/>
    </location>
</feature>
<sequence>MNTRVLPIRNTGFGSNRAPAPAPMSAPAPVLAPAPVPVHAPVTYGNAAPVVVYQQIAPTNSAAIVSLVLGLISFTTSMFFLGIVGIIFGHIARSQIKKRGERGNGMAVAGLWLSYVSVIFWIVFWLAYFGIIALAIGLGIAAESGAVS</sequence>
<protein>
    <submittedName>
        <fullName evidence="4">DUF4190 domain-containing protein</fullName>
    </submittedName>
</protein>
<gene>
    <name evidence="4" type="ORF">L1F31_13955</name>
</gene>
<dbReference type="Proteomes" id="UP001064879">
    <property type="component" value="Chromosome"/>
</dbReference>
<keyword evidence="2" id="KW-0812">Transmembrane</keyword>
<keyword evidence="2" id="KW-0472">Membrane</keyword>
<evidence type="ECO:0000256" key="1">
    <source>
        <dbReference type="SAM" id="MobiDB-lite"/>
    </source>
</evidence>
<feature type="region of interest" description="Disordered" evidence="1">
    <location>
        <begin position="1"/>
        <end position="20"/>
    </location>
</feature>
<accession>A0ABY5SL59</accession>
<feature type="transmembrane region" description="Helical" evidence="2">
    <location>
        <begin position="62"/>
        <end position="88"/>
    </location>
</feature>
<dbReference type="InterPro" id="IPR025241">
    <property type="entry name" value="DUF4190"/>
</dbReference>
<evidence type="ECO:0000313" key="5">
    <source>
        <dbReference type="Proteomes" id="UP001064879"/>
    </source>
</evidence>
<evidence type="ECO:0000313" key="4">
    <source>
        <dbReference type="EMBL" id="UVI35212.1"/>
    </source>
</evidence>
<keyword evidence="2" id="KW-1133">Transmembrane helix</keyword>
<keyword evidence="5" id="KW-1185">Reference proteome</keyword>
<organism evidence="4 5">
    <name type="scientific">Brevibacterium spongiae</name>
    <dbReference type="NCBI Taxonomy" id="2909672"/>
    <lineage>
        <taxon>Bacteria</taxon>
        <taxon>Bacillati</taxon>
        <taxon>Actinomycetota</taxon>
        <taxon>Actinomycetes</taxon>
        <taxon>Micrococcales</taxon>
        <taxon>Brevibacteriaceae</taxon>
        <taxon>Brevibacterium</taxon>
    </lineage>
</organism>
<reference evidence="4" key="1">
    <citation type="submission" date="2022-03" db="EMBL/GenBank/DDBJ databases">
        <title>Brevibacterium spongiae sp. nov., isolated from marine sponge.</title>
        <authorList>
            <person name="Li Z."/>
            <person name="Zhang M."/>
        </authorList>
    </citation>
    <scope>NUCLEOTIDE SEQUENCE</scope>
    <source>
        <strain evidence="4">WHS-Z9</strain>
    </source>
</reference>